<dbReference type="InterPro" id="IPR036638">
    <property type="entry name" value="HLH_DNA-bd_sf"/>
</dbReference>
<feature type="compositionally biased region" description="Low complexity" evidence="7">
    <location>
        <begin position="59"/>
        <end position="88"/>
    </location>
</feature>
<feature type="compositionally biased region" description="Polar residues" evidence="7">
    <location>
        <begin position="89"/>
        <end position="106"/>
    </location>
</feature>
<dbReference type="SUPFAM" id="SSF47459">
    <property type="entry name" value="HLH, helix-loop-helix DNA-binding domain"/>
    <property type="match status" value="1"/>
</dbReference>
<evidence type="ECO:0000256" key="3">
    <source>
        <dbReference type="ARBA" id="ARBA00023125"/>
    </source>
</evidence>
<reference evidence="13" key="1">
    <citation type="submission" date="2016-11" db="UniProtKB">
        <authorList>
            <consortium name="WormBaseParasite"/>
        </authorList>
    </citation>
    <scope>IDENTIFICATION</scope>
</reference>
<dbReference type="EMBL" id="CAJFCV020000003">
    <property type="protein sequence ID" value="CAG9109615.1"/>
    <property type="molecule type" value="Genomic_DNA"/>
</dbReference>
<name>A0A1I7SQ52_BURXY</name>
<gene>
    <name evidence="9" type="ORF">BXYJ_LOCUS7230</name>
</gene>
<keyword evidence="2" id="KW-0805">Transcription regulation</keyword>
<keyword evidence="5" id="KW-0539">Nucleus</keyword>
<dbReference type="Proteomes" id="UP000582659">
    <property type="component" value="Unassembled WGS sequence"/>
</dbReference>
<dbReference type="EMBL" id="CAJFDI010000003">
    <property type="protein sequence ID" value="CAD5222262.1"/>
    <property type="molecule type" value="Genomic_DNA"/>
</dbReference>
<evidence type="ECO:0000313" key="9">
    <source>
        <dbReference type="EMBL" id="CAD5222262.1"/>
    </source>
</evidence>
<accession>A0A1I7SQ52</accession>
<dbReference type="GO" id="GO:0000981">
    <property type="term" value="F:DNA-binding transcription factor activity, RNA polymerase II-specific"/>
    <property type="evidence" value="ECO:0007669"/>
    <property type="project" value="TreeGrafter"/>
</dbReference>
<dbReference type="Proteomes" id="UP000095284">
    <property type="component" value="Unplaced"/>
</dbReference>
<organism evidence="11 13">
    <name type="scientific">Bursaphelenchus xylophilus</name>
    <name type="common">Pinewood nematode worm</name>
    <name type="synonym">Aphelenchoides xylophilus</name>
    <dbReference type="NCBI Taxonomy" id="6326"/>
    <lineage>
        <taxon>Eukaryota</taxon>
        <taxon>Metazoa</taxon>
        <taxon>Ecdysozoa</taxon>
        <taxon>Nematoda</taxon>
        <taxon>Chromadorea</taxon>
        <taxon>Rhabditida</taxon>
        <taxon>Tylenchina</taxon>
        <taxon>Tylenchomorpha</taxon>
        <taxon>Aphelenchoidea</taxon>
        <taxon>Aphelenchoididae</taxon>
        <taxon>Bursaphelenchus</taxon>
    </lineage>
</organism>
<dbReference type="AlphaFoldDB" id="A0A1I7SQ52"/>
<evidence type="ECO:0000259" key="8">
    <source>
        <dbReference type="PROSITE" id="PS50888"/>
    </source>
</evidence>
<dbReference type="Gene3D" id="4.10.280.10">
    <property type="entry name" value="Helix-loop-helix DNA-binding domain"/>
    <property type="match status" value="1"/>
</dbReference>
<dbReference type="Pfam" id="PF00010">
    <property type="entry name" value="HLH"/>
    <property type="match status" value="1"/>
</dbReference>
<evidence type="ECO:0000256" key="4">
    <source>
        <dbReference type="ARBA" id="ARBA00023163"/>
    </source>
</evidence>
<proteinExistence type="predicted"/>
<dbReference type="WBParaSite" id="BXY_1519700.1">
    <property type="protein sequence ID" value="BXY_1519700.1"/>
    <property type="gene ID" value="BXY_1519700"/>
</dbReference>
<feature type="domain" description="BHLH" evidence="8">
    <location>
        <begin position="103"/>
        <end position="155"/>
    </location>
</feature>
<protein>
    <submittedName>
        <fullName evidence="9">(pine wood nematode) hypothetical protein</fullName>
    </submittedName>
    <submittedName>
        <fullName evidence="13">BHLH domain-containing protein</fullName>
    </submittedName>
</protein>
<evidence type="ECO:0000313" key="10">
    <source>
        <dbReference type="EMBL" id="CAG9109615.1"/>
    </source>
</evidence>
<dbReference type="SMART" id="SM00353">
    <property type="entry name" value="HLH"/>
    <property type="match status" value="1"/>
</dbReference>
<comment type="subcellular location">
    <subcellularLocation>
        <location evidence="1">Nucleus</location>
    </subcellularLocation>
</comment>
<evidence type="ECO:0000256" key="5">
    <source>
        <dbReference type="ARBA" id="ARBA00023242"/>
    </source>
</evidence>
<dbReference type="PANTHER" id="PTHR11969:SF54">
    <property type="entry name" value="MAD-LIKE PROTEIN 1"/>
    <property type="match status" value="1"/>
</dbReference>
<evidence type="ECO:0000256" key="1">
    <source>
        <dbReference type="ARBA" id="ARBA00004123"/>
    </source>
</evidence>
<sequence length="291" mass="32658">MNASLTIDQLLRAAQLLERSNPLLNSLNDIGMYKLGQDYQDHYLQPKIMNLDSGNFNGFNSSGSSHRSSPSSLSNQSNSSHSTAPSSPLVHQSSRGNSHSTRQSRAAHNELEKNRRANLRNYLEHLKSVLPPDCESSRDTTLSLLTRARNFIRVVKERQTQLNEAKKALESENEALEKELAALEEVEPLIADEPKQEEAIAQPTIFISSPMELKQEPLTSNVFDFGPKTDLIAQLNVLQQLNQLNNKLLQQQQHVIYNPNLRPTPIDLLNEGLLPQLPLLYPYPHLQGSLS</sequence>
<dbReference type="GO" id="GO:0000978">
    <property type="term" value="F:RNA polymerase II cis-regulatory region sequence-specific DNA binding"/>
    <property type="evidence" value="ECO:0007669"/>
    <property type="project" value="TreeGrafter"/>
</dbReference>
<keyword evidence="3" id="KW-0238">DNA-binding</keyword>
<evidence type="ECO:0000256" key="2">
    <source>
        <dbReference type="ARBA" id="ARBA00023015"/>
    </source>
</evidence>
<reference evidence="10" key="2">
    <citation type="submission" date="2020-08" db="EMBL/GenBank/DDBJ databases">
        <authorList>
            <person name="Kikuchi T."/>
        </authorList>
    </citation>
    <scope>NUCLEOTIDE SEQUENCE</scope>
    <source>
        <strain evidence="9">Ka4C1</strain>
    </source>
</reference>
<dbReference type="OrthoDB" id="5920083at2759"/>
<keyword evidence="12" id="KW-1185">Reference proteome</keyword>
<keyword evidence="6" id="KW-0175">Coiled coil</keyword>
<dbReference type="Proteomes" id="UP000659654">
    <property type="component" value="Unassembled WGS sequence"/>
</dbReference>
<dbReference type="GO" id="GO:0046983">
    <property type="term" value="F:protein dimerization activity"/>
    <property type="evidence" value="ECO:0007669"/>
    <property type="project" value="InterPro"/>
</dbReference>
<dbReference type="PANTHER" id="PTHR11969">
    <property type="entry name" value="MAX DIMERIZATION, MAD"/>
    <property type="match status" value="1"/>
</dbReference>
<dbReference type="SMR" id="A0A1I7SQ52"/>
<evidence type="ECO:0000313" key="13">
    <source>
        <dbReference type="WBParaSite" id="BXY_1519700.1"/>
    </source>
</evidence>
<evidence type="ECO:0000256" key="6">
    <source>
        <dbReference type="SAM" id="Coils"/>
    </source>
</evidence>
<evidence type="ECO:0000313" key="11">
    <source>
        <dbReference type="Proteomes" id="UP000095284"/>
    </source>
</evidence>
<evidence type="ECO:0000256" key="7">
    <source>
        <dbReference type="SAM" id="MobiDB-lite"/>
    </source>
</evidence>
<dbReference type="PROSITE" id="PS50888">
    <property type="entry name" value="BHLH"/>
    <property type="match status" value="1"/>
</dbReference>
<keyword evidence="4" id="KW-0804">Transcription</keyword>
<dbReference type="GO" id="GO:0005634">
    <property type="term" value="C:nucleus"/>
    <property type="evidence" value="ECO:0007669"/>
    <property type="project" value="UniProtKB-SubCell"/>
</dbReference>
<feature type="coiled-coil region" evidence="6">
    <location>
        <begin position="152"/>
        <end position="186"/>
    </location>
</feature>
<dbReference type="InterPro" id="IPR011598">
    <property type="entry name" value="bHLH_dom"/>
</dbReference>
<evidence type="ECO:0000313" key="12">
    <source>
        <dbReference type="Proteomes" id="UP000659654"/>
    </source>
</evidence>
<feature type="region of interest" description="Disordered" evidence="7">
    <location>
        <begin position="59"/>
        <end position="113"/>
    </location>
</feature>
<dbReference type="eggNOG" id="KOG2483">
    <property type="taxonomic scope" value="Eukaryota"/>
</dbReference>